<sequence length="438" mass="45996">MTDQEDRPPRRRVAITGTGVITPVGLSVERWWAALLAGRSGVGPITGFDATGLPVRIAAEVHGFAPAEHWPREVSRRLDRSVLFALAATEEAVAQAGLEIGPGLAERTAVLVGSCDGPDRFITESQRRLHDHGYRKIPPYYAATSGQGIATNQIALWLGAGGPSAAINTACATGATSIGEGMRLIRYGVADVVIAGGCEDSIGPLNVASAAIAGALTRRNDEPERASRPFDRERSGFVMGAGAGVVVLEESEHARRRGATILAELAGYGATTDAYHLTAPHPEGLGAQRAMRLALADAGVRPDEVDYINAHGTSTVLNDRVELAAIRAVFGERAARTPISSIKSMLGHMIGAAGAVELVAAVQSLVTGMLPPTVNCDDPEDPEIDFVPHVPRRHDPEVVMSDSFGFGGHNAVLVARRWPDAPPAGSGNDQNGERPHEG</sequence>
<keyword evidence="9 14" id="KW-0275">Fatty acid biosynthesis</keyword>
<keyword evidence="6 14" id="KW-0808">Transferase</keyword>
<dbReference type="NCBIfam" id="NF005589">
    <property type="entry name" value="PRK07314.1"/>
    <property type="match status" value="1"/>
</dbReference>
<evidence type="ECO:0000256" key="11">
    <source>
        <dbReference type="ARBA" id="ARBA00024006"/>
    </source>
</evidence>
<keyword evidence="5 14" id="KW-0444">Lipid biosynthesis</keyword>
<dbReference type="PROSITE" id="PS00606">
    <property type="entry name" value="KS3_1"/>
    <property type="match status" value="1"/>
</dbReference>
<evidence type="ECO:0000256" key="4">
    <source>
        <dbReference type="ARBA" id="ARBA00014657"/>
    </source>
</evidence>
<dbReference type="EMBL" id="JBHSON010000066">
    <property type="protein sequence ID" value="MFC5751229.1"/>
    <property type="molecule type" value="Genomic_DNA"/>
</dbReference>
<evidence type="ECO:0000256" key="3">
    <source>
        <dbReference type="ARBA" id="ARBA00012356"/>
    </source>
</evidence>
<dbReference type="InterPro" id="IPR018201">
    <property type="entry name" value="Ketoacyl_synth_AS"/>
</dbReference>
<evidence type="ECO:0000256" key="15">
    <source>
        <dbReference type="RuleBase" id="RU003694"/>
    </source>
</evidence>
<dbReference type="PROSITE" id="PS52004">
    <property type="entry name" value="KS3_2"/>
    <property type="match status" value="1"/>
</dbReference>
<evidence type="ECO:0000256" key="16">
    <source>
        <dbReference type="SAM" id="MobiDB-lite"/>
    </source>
</evidence>
<dbReference type="InterPro" id="IPR014030">
    <property type="entry name" value="Ketoacyl_synth_N"/>
</dbReference>
<dbReference type="InterPro" id="IPR017568">
    <property type="entry name" value="3-oxoacyl-ACP_synth-2"/>
</dbReference>
<evidence type="ECO:0000259" key="17">
    <source>
        <dbReference type="PROSITE" id="PS52004"/>
    </source>
</evidence>
<evidence type="ECO:0000313" key="19">
    <source>
        <dbReference type="Proteomes" id="UP001596074"/>
    </source>
</evidence>
<gene>
    <name evidence="18" type="primary">fabF</name>
    <name evidence="18" type="ORF">ACFPZN_36915</name>
</gene>
<evidence type="ECO:0000256" key="10">
    <source>
        <dbReference type="ARBA" id="ARBA00023315"/>
    </source>
</evidence>
<name>A0ABW1AAZ7_9ACTN</name>
<organism evidence="18 19">
    <name type="scientific">Actinomadura rugatobispora</name>
    <dbReference type="NCBI Taxonomy" id="1994"/>
    <lineage>
        <taxon>Bacteria</taxon>
        <taxon>Bacillati</taxon>
        <taxon>Actinomycetota</taxon>
        <taxon>Actinomycetes</taxon>
        <taxon>Streptosporangiales</taxon>
        <taxon>Thermomonosporaceae</taxon>
        <taxon>Actinomadura</taxon>
    </lineage>
</organism>
<dbReference type="SMART" id="SM00825">
    <property type="entry name" value="PKS_KS"/>
    <property type="match status" value="1"/>
</dbReference>
<comment type="similarity">
    <text evidence="2 14 15">Belongs to the thiolase-like superfamily. Beta-ketoacyl-ACP synthases family.</text>
</comment>
<dbReference type="PANTHER" id="PTHR11712:SF336">
    <property type="entry name" value="3-OXOACYL-[ACYL-CARRIER-PROTEIN] SYNTHASE, MITOCHONDRIAL"/>
    <property type="match status" value="1"/>
</dbReference>
<dbReference type="Pfam" id="PF02801">
    <property type="entry name" value="Ketoacyl-synt_C"/>
    <property type="match status" value="1"/>
</dbReference>
<evidence type="ECO:0000256" key="7">
    <source>
        <dbReference type="ARBA" id="ARBA00022832"/>
    </source>
</evidence>
<evidence type="ECO:0000256" key="12">
    <source>
        <dbReference type="ARBA" id="ARBA00047318"/>
    </source>
</evidence>
<dbReference type="InterPro" id="IPR016039">
    <property type="entry name" value="Thiolase-like"/>
</dbReference>
<dbReference type="NCBIfam" id="TIGR03150">
    <property type="entry name" value="fabF"/>
    <property type="match status" value="1"/>
</dbReference>
<keyword evidence="7" id="KW-0276">Fatty acid metabolism</keyword>
<reference evidence="19" key="1">
    <citation type="journal article" date="2019" name="Int. J. Syst. Evol. Microbiol.">
        <title>The Global Catalogue of Microorganisms (GCM) 10K type strain sequencing project: providing services to taxonomists for standard genome sequencing and annotation.</title>
        <authorList>
            <consortium name="The Broad Institute Genomics Platform"/>
            <consortium name="The Broad Institute Genome Sequencing Center for Infectious Disease"/>
            <person name="Wu L."/>
            <person name="Ma J."/>
        </authorList>
    </citation>
    <scope>NUCLEOTIDE SEQUENCE [LARGE SCALE GENOMIC DNA]</scope>
    <source>
        <strain evidence="19">KCTC 42087</strain>
    </source>
</reference>
<dbReference type="InterPro" id="IPR020841">
    <property type="entry name" value="PKS_Beta-ketoAc_synthase_dom"/>
</dbReference>
<evidence type="ECO:0000256" key="14">
    <source>
        <dbReference type="PIRNR" id="PIRNR000447"/>
    </source>
</evidence>
<dbReference type="Gene3D" id="3.40.47.10">
    <property type="match status" value="1"/>
</dbReference>
<protein>
    <recommendedName>
        <fullName evidence="4 14">3-oxoacyl-[acyl-carrier-protein] synthase 2</fullName>
        <ecNumber evidence="3 14">2.3.1.179</ecNumber>
    </recommendedName>
</protein>
<comment type="function">
    <text evidence="11 14">Involved in the type II fatty acid elongation cycle. Catalyzes the elongation of a wide range of acyl-ACP by the addition of two carbons from malonyl-ACP to an acyl acceptor. Can efficiently catalyze the conversion of palmitoleoyl-ACP (cis-hexadec-9-enoyl-ACP) to cis-vaccenoyl-ACP (cis-octadec-11-enoyl-ACP), an essential step in the thermal regulation of fatty acid composition.</text>
</comment>
<dbReference type="InterPro" id="IPR014031">
    <property type="entry name" value="Ketoacyl_synth_C"/>
</dbReference>
<dbReference type="EC" id="2.3.1.179" evidence="3 14"/>
<accession>A0ABW1AAZ7</accession>
<dbReference type="RefSeq" id="WP_378287127.1">
    <property type="nucleotide sequence ID" value="NZ_JBHSON010000066.1"/>
</dbReference>
<dbReference type="Proteomes" id="UP001596074">
    <property type="component" value="Unassembled WGS sequence"/>
</dbReference>
<feature type="domain" description="Ketosynthase family 3 (KS3)" evidence="17">
    <location>
        <begin position="10"/>
        <end position="417"/>
    </location>
</feature>
<evidence type="ECO:0000256" key="13">
    <source>
        <dbReference type="ARBA" id="ARBA00047659"/>
    </source>
</evidence>
<evidence type="ECO:0000256" key="5">
    <source>
        <dbReference type="ARBA" id="ARBA00022516"/>
    </source>
</evidence>
<keyword evidence="19" id="KW-1185">Reference proteome</keyword>
<comment type="caution">
    <text evidence="18">The sequence shown here is derived from an EMBL/GenBank/DDBJ whole genome shotgun (WGS) entry which is preliminary data.</text>
</comment>
<dbReference type="InterPro" id="IPR000794">
    <property type="entry name" value="Beta-ketoacyl_synthase"/>
</dbReference>
<dbReference type="GO" id="GO:0004315">
    <property type="term" value="F:3-oxoacyl-[acyl-carrier-protein] synthase activity"/>
    <property type="evidence" value="ECO:0007669"/>
    <property type="project" value="UniProtKB-EC"/>
</dbReference>
<evidence type="ECO:0000256" key="9">
    <source>
        <dbReference type="ARBA" id="ARBA00023160"/>
    </source>
</evidence>
<keyword evidence="10 14" id="KW-0012">Acyltransferase</keyword>
<evidence type="ECO:0000256" key="8">
    <source>
        <dbReference type="ARBA" id="ARBA00023098"/>
    </source>
</evidence>
<dbReference type="PANTHER" id="PTHR11712">
    <property type="entry name" value="POLYKETIDE SYNTHASE-RELATED"/>
    <property type="match status" value="1"/>
</dbReference>
<evidence type="ECO:0000313" key="18">
    <source>
        <dbReference type="EMBL" id="MFC5751229.1"/>
    </source>
</evidence>
<comment type="catalytic activity">
    <reaction evidence="13 14">
        <text>a fatty acyl-[ACP] + malonyl-[ACP] + H(+) = a 3-oxoacyl-[ACP] + holo-[ACP] + CO2</text>
        <dbReference type="Rhea" id="RHEA:22836"/>
        <dbReference type="Rhea" id="RHEA-COMP:9623"/>
        <dbReference type="Rhea" id="RHEA-COMP:9685"/>
        <dbReference type="Rhea" id="RHEA-COMP:9916"/>
        <dbReference type="Rhea" id="RHEA-COMP:14125"/>
        <dbReference type="ChEBI" id="CHEBI:15378"/>
        <dbReference type="ChEBI" id="CHEBI:16526"/>
        <dbReference type="ChEBI" id="CHEBI:64479"/>
        <dbReference type="ChEBI" id="CHEBI:78449"/>
        <dbReference type="ChEBI" id="CHEBI:78776"/>
        <dbReference type="ChEBI" id="CHEBI:138651"/>
    </reaction>
</comment>
<comment type="pathway">
    <text evidence="1 14">Lipid metabolism; fatty acid biosynthesis.</text>
</comment>
<evidence type="ECO:0000256" key="6">
    <source>
        <dbReference type="ARBA" id="ARBA00022679"/>
    </source>
</evidence>
<dbReference type="CDD" id="cd00834">
    <property type="entry name" value="KAS_I_II"/>
    <property type="match status" value="1"/>
</dbReference>
<comment type="catalytic activity">
    <reaction evidence="12 14">
        <text>(9Z)-hexadecenoyl-[ACP] + malonyl-[ACP] + H(+) = 3-oxo-(11Z)-octadecenoyl-[ACP] + holo-[ACP] + CO2</text>
        <dbReference type="Rhea" id="RHEA:55040"/>
        <dbReference type="Rhea" id="RHEA-COMP:9623"/>
        <dbReference type="Rhea" id="RHEA-COMP:9685"/>
        <dbReference type="Rhea" id="RHEA-COMP:10800"/>
        <dbReference type="Rhea" id="RHEA-COMP:14074"/>
        <dbReference type="ChEBI" id="CHEBI:15378"/>
        <dbReference type="ChEBI" id="CHEBI:16526"/>
        <dbReference type="ChEBI" id="CHEBI:64479"/>
        <dbReference type="ChEBI" id="CHEBI:78449"/>
        <dbReference type="ChEBI" id="CHEBI:83989"/>
        <dbReference type="ChEBI" id="CHEBI:138538"/>
        <dbReference type="EC" id="2.3.1.179"/>
    </reaction>
</comment>
<dbReference type="SUPFAM" id="SSF53901">
    <property type="entry name" value="Thiolase-like"/>
    <property type="match status" value="2"/>
</dbReference>
<dbReference type="Pfam" id="PF00109">
    <property type="entry name" value="ketoacyl-synt"/>
    <property type="match status" value="1"/>
</dbReference>
<evidence type="ECO:0000256" key="2">
    <source>
        <dbReference type="ARBA" id="ARBA00008467"/>
    </source>
</evidence>
<keyword evidence="8" id="KW-0443">Lipid metabolism</keyword>
<proteinExistence type="inferred from homology"/>
<dbReference type="PIRSF" id="PIRSF000447">
    <property type="entry name" value="KAS_II"/>
    <property type="match status" value="1"/>
</dbReference>
<evidence type="ECO:0000256" key="1">
    <source>
        <dbReference type="ARBA" id="ARBA00005194"/>
    </source>
</evidence>
<feature type="region of interest" description="Disordered" evidence="16">
    <location>
        <begin position="418"/>
        <end position="438"/>
    </location>
</feature>